<dbReference type="Proteomes" id="UP001470288">
    <property type="component" value="Unassembled WGS sequence"/>
</dbReference>
<organism evidence="2 3">
    <name type="scientific">Hominiventricola aquisgranensis</name>
    <dbReference type="NCBI Taxonomy" id="3133164"/>
    <lineage>
        <taxon>Bacteria</taxon>
        <taxon>Bacillati</taxon>
        <taxon>Bacillota</taxon>
        <taxon>Clostridia</taxon>
        <taxon>Lachnospirales</taxon>
        <taxon>Lachnospiraceae</taxon>
        <taxon>Hominiventricola</taxon>
    </lineage>
</organism>
<gene>
    <name evidence="2" type="ORF">WMO62_12900</name>
</gene>
<evidence type="ECO:0000259" key="1">
    <source>
        <dbReference type="Pfam" id="PF26226"/>
    </source>
</evidence>
<feature type="domain" description="DUF8052" evidence="1">
    <location>
        <begin position="6"/>
        <end position="163"/>
    </location>
</feature>
<proteinExistence type="predicted"/>
<dbReference type="EMBL" id="JBBMFC010000025">
    <property type="protein sequence ID" value="MEQ2579709.1"/>
    <property type="molecule type" value="Genomic_DNA"/>
</dbReference>
<dbReference type="Pfam" id="PF26226">
    <property type="entry name" value="DUF8052"/>
    <property type="match status" value="1"/>
</dbReference>
<protein>
    <recommendedName>
        <fullName evidence="1">DUF8052 domain-containing protein</fullName>
    </recommendedName>
</protein>
<keyword evidence="3" id="KW-1185">Reference proteome</keyword>
<evidence type="ECO:0000313" key="3">
    <source>
        <dbReference type="Proteomes" id="UP001470288"/>
    </source>
</evidence>
<reference evidence="2 3" key="1">
    <citation type="submission" date="2024-03" db="EMBL/GenBank/DDBJ databases">
        <title>Human intestinal bacterial collection.</title>
        <authorList>
            <person name="Pauvert C."/>
            <person name="Hitch T.C.A."/>
            <person name="Clavel T."/>
        </authorList>
    </citation>
    <scope>NUCLEOTIDE SEQUENCE [LARGE SCALE GENOMIC DNA]</scope>
    <source>
        <strain evidence="2 3">CLA-AA-H78B</strain>
    </source>
</reference>
<dbReference type="InterPro" id="IPR058365">
    <property type="entry name" value="DUF8052"/>
</dbReference>
<name>A0ABV1I3E7_9FIRM</name>
<evidence type="ECO:0000313" key="2">
    <source>
        <dbReference type="EMBL" id="MEQ2579709.1"/>
    </source>
</evidence>
<dbReference type="RefSeq" id="WP_117499622.1">
    <property type="nucleotide sequence ID" value="NZ_JBBMFC010000025.1"/>
</dbReference>
<comment type="caution">
    <text evidence="2">The sequence shown here is derived from an EMBL/GenBank/DDBJ whole genome shotgun (WGS) entry which is preliminary data.</text>
</comment>
<sequence>MHYTREAAIERLLRSFSSCYNIQLVEDDQTPITARCDFFEHSGQYVISKKAELWSADNEEFLYVLSIPHLTLELYEQWRDHVQAEAMERIHVGPGHMASYITPIFICDTCDEAARKALKKCRIYKSFHFSLHGWMDHHTALVELSTGQIDGNLGGRHTAKILKKVLYSQTLKGES</sequence>
<accession>A0ABV1I3E7</accession>